<evidence type="ECO:0000313" key="6">
    <source>
        <dbReference type="EMBL" id="SVA54057.1"/>
    </source>
</evidence>
<dbReference type="GO" id="GO:0046168">
    <property type="term" value="P:glycerol-3-phosphate catabolic process"/>
    <property type="evidence" value="ECO:0007669"/>
    <property type="project" value="InterPro"/>
</dbReference>
<dbReference type="GO" id="GO:0046474">
    <property type="term" value="P:glycerophospholipid biosynthetic process"/>
    <property type="evidence" value="ECO:0007669"/>
    <property type="project" value="TreeGrafter"/>
</dbReference>
<dbReference type="GO" id="GO:0051287">
    <property type="term" value="F:NAD binding"/>
    <property type="evidence" value="ECO:0007669"/>
    <property type="project" value="InterPro"/>
</dbReference>
<proteinExistence type="inferred from homology"/>
<evidence type="ECO:0000256" key="1">
    <source>
        <dbReference type="ARBA" id="ARBA00011009"/>
    </source>
</evidence>
<feature type="domain" description="Glycerol-3-phosphate dehydrogenase NAD-dependent C-terminal" evidence="5">
    <location>
        <begin position="178"/>
        <end position="316"/>
    </location>
</feature>
<dbReference type="HAMAP" id="MF_00394">
    <property type="entry name" value="NAD_Glyc3P_dehydrog"/>
    <property type="match status" value="1"/>
</dbReference>
<dbReference type="InterPro" id="IPR013328">
    <property type="entry name" value="6PGD_dom2"/>
</dbReference>
<dbReference type="FunFam" id="1.10.1040.10:FF:000001">
    <property type="entry name" value="Glycerol-3-phosphate dehydrogenase [NAD(P)+]"/>
    <property type="match status" value="1"/>
</dbReference>
<dbReference type="Pfam" id="PF01210">
    <property type="entry name" value="NAD_Gly3P_dh_N"/>
    <property type="match status" value="1"/>
</dbReference>
<feature type="domain" description="Glycerol-3-phosphate dehydrogenase NAD-dependent N-terminal" evidence="4">
    <location>
        <begin position="4"/>
        <end position="157"/>
    </location>
</feature>
<sequence length="334" mass="36291">MKKEIAVLGGGSWGTVLANLAAINGNKVTLWMRDEANVESINTNSLNTKYLPDYLLDRRLVATSNIEDIESSLLVLFCVPSNSFREVLLKSIKHVNPEALLISATKGIEEKGFLLMSQILENETKGHDIGVISGPNLALEISQNQLTGTVIASKSKKLREECIKIFASDSFRIYTNSDPYGVELGGALKNIYAIACGIADGLQSGENTVGMIMTRGLAEMSRFAVNQGADPMTFLGLSGVGDLITTCASPLSRNHAFGKLIGKGYQVDEAQKEIGQTTEGLKTLKVVWNKSKEEGVDMPIVNSLYKIIYENEPLEGSIEKVLGTDQPKDVEFLK</sequence>
<dbReference type="PRINTS" id="PR00077">
    <property type="entry name" value="GPDHDRGNASE"/>
</dbReference>
<accession>A0A381WQ17</accession>
<dbReference type="AlphaFoldDB" id="A0A381WQ17"/>
<dbReference type="Gene3D" id="3.40.50.720">
    <property type="entry name" value="NAD(P)-binding Rossmann-like Domain"/>
    <property type="match status" value="1"/>
</dbReference>
<evidence type="ECO:0008006" key="7">
    <source>
        <dbReference type="Google" id="ProtNLM"/>
    </source>
</evidence>
<comment type="similarity">
    <text evidence="1">Belongs to the NAD-dependent glycerol-3-phosphate dehydrogenase family.</text>
</comment>
<dbReference type="GO" id="GO:0047952">
    <property type="term" value="F:glycerol-3-phosphate dehydrogenase [NAD(P)+] activity"/>
    <property type="evidence" value="ECO:0007669"/>
    <property type="project" value="TreeGrafter"/>
</dbReference>
<name>A0A381WQ17_9ZZZZ</name>
<dbReference type="InterPro" id="IPR036291">
    <property type="entry name" value="NAD(P)-bd_dom_sf"/>
</dbReference>
<evidence type="ECO:0000259" key="5">
    <source>
        <dbReference type="Pfam" id="PF07479"/>
    </source>
</evidence>
<keyword evidence="3" id="KW-0520">NAD</keyword>
<dbReference type="PANTHER" id="PTHR11728:SF1">
    <property type="entry name" value="GLYCEROL-3-PHOSPHATE DEHYDROGENASE [NAD(+)] 2, CHLOROPLASTIC"/>
    <property type="match status" value="1"/>
</dbReference>
<dbReference type="SUPFAM" id="SSF48179">
    <property type="entry name" value="6-phosphogluconate dehydrogenase C-terminal domain-like"/>
    <property type="match status" value="1"/>
</dbReference>
<dbReference type="GO" id="GO:0005829">
    <property type="term" value="C:cytosol"/>
    <property type="evidence" value="ECO:0007669"/>
    <property type="project" value="TreeGrafter"/>
</dbReference>
<dbReference type="GO" id="GO:0005975">
    <property type="term" value="P:carbohydrate metabolic process"/>
    <property type="evidence" value="ECO:0007669"/>
    <property type="project" value="InterPro"/>
</dbReference>
<dbReference type="InterPro" id="IPR011128">
    <property type="entry name" value="G3P_DH_NAD-dep_N"/>
</dbReference>
<keyword evidence="2" id="KW-0560">Oxidoreductase</keyword>
<dbReference type="PIRSF" id="PIRSF000114">
    <property type="entry name" value="Glycerol-3-P_dh"/>
    <property type="match status" value="1"/>
</dbReference>
<dbReference type="InterPro" id="IPR006109">
    <property type="entry name" value="G3P_DH_NAD-dep_C"/>
</dbReference>
<dbReference type="FunFam" id="3.40.50.720:FF:000019">
    <property type="entry name" value="Glycerol-3-phosphate dehydrogenase [NAD(P)+]"/>
    <property type="match status" value="1"/>
</dbReference>
<dbReference type="InterPro" id="IPR008927">
    <property type="entry name" value="6-PGluconate_DH-like_C_sf"/>
</dbReference>
<dbReference type="EMBL" id="UINC01012369">
    <property type="protein sequence ID" value="SVA54057.1"/>
    <property type="molecule type" value="Genomic_DNA"/>
</dbReference>
<dbReference type="PANTHER" id="PTHR11728">
    <property type="entry name" value="GLYCEROL-3-PHOSPHATE DEHYDROGENASE"/>
    <property type="match status" value="1"/>
</dbReference>
<dbReference type="NCBIfam" id="NF000942">
    <property type="entry name" value="PRK00094.1-4"/>
    <property type="match status" value="1"/>
</dbReference>
<dbReference type="InterPro" id="IPR006168">
    <property type="entry name" value="G3P_DH_NAD-dep"/>
</dbReference>
<organism evidence="6">
    <name type="scientific">marine metagenome</name>
    <dbReference type="NCBI Taxonomy" id="408172"/>
    <lineage>
        <taxon>unclassified sequences</taxon>
        <taxon>metagenomes</taxon>
        <taxon>ecological metagenomes</taxon>
    </lineage>
</organism>
<protein>
    <recommendedName>
        <fullName evidence="7">Glycerol-3-phosphate dehydrogenase NAD-dependent N-terminal domain-containing protein</fullName>
    </recommendedName>
</protein>
<evidence type="ECO:0000256" key="2">
    <source>
        <dbReference type="ARBA" id="ARBA00023002"/>
    </source>
</evidence>
<evidence type="ECO:0000259" key="4">
    <source>
        <dbReference type="Pfam" id="PF01210"/>
    </source>
</evidence>
<dbReference type="Gene3D" id="1.10.1040.10">
    <property type="entry name" value="N-(1-d-carboxylethyl)-l-norvaline Dehydrogenase, domain 2"/>
    <property type="match status" value="1"/>
</dbReference>
<reference evidence="6" key="1">
    <citation type="submission" date="2018-05" db="EMBL/GenBank/DDBJ databases">
        <authorList>
            <person name="Lanie J.A."/>
            <person name="Ng W.-L."/>
            <person name="Kazmierczak K.M."/>
            <person name="Andrzejewski T.M."/>
            <person name="Davidsen T.M."/>
            <person name="Wayne K.J."/>
            <person name="Tettelin H."/>
            <person name="Glass J.I."/>
            <person name="Rusch D."/>
            <person name="Podicherti R."/>
            <person name="Tsui H.-C.T."/>
            <person name="Winkler M.E."/>
        </authorList>
    </citation>
    <scope>NUCLEOTIDE SEQUENCE</scope>
</reference>
<gene>
    <name evidence="6" type="ORF">METZ01_LOCUS106911</name>
</gene>
<dbReference type="Pfam" id="PF07479">
    <property type="entry name" value="NAD_Gly3P_dh_C"/>
    <property type="match status" value="1"/>
</dbReference>
<dbReference type="SUPFAM" id="SSF51735">
    <property type="entry name" value="NAD(P)-binding Rossmann-fold domains"/>
    <property type="match status" value="1"/>
</dbReference>
<dbReference type="NCBIfam" id="NF000940">
    <property type="entry name" value="PRK00094.1-2"/>
    <property type="match status" value="1"/>
</dbReference>
<evidence type="ECO:0000256" key="3">
    <source>
        <dbReference type="ARBA" id="ARBA00023027"/>
    </source>
</evidence>